<dbReference type="Proteomes" id="UP000226192">
    <property type="component" value="Unassembled WGS sequence"/>
</dbReference>
<dbReference type="AlphaFoldDB" id="A0A2C5Y680"/>
<evidence type="ECO:0000256" key="3">
    <source>
        <dbReference type="ARBA" id="ARBA00093463"/>
    </source>
</evidence>
<dbReference type="FunFam" id="3.40.50.2300:FF:000146">
    <property type="entry name" value="Putative two-component response regulator SSK1p"/>
    <property type="match status" value="1"/>
</dbReference>
<feature type="region of interest" description="Disordered" evidence="5">
    <location>
        <begin position="154"/>
        <end position="225"/>
    </location>
</feature>
<proteinExistence type="inferred from homology"/>
<feature type="compositionally biased region" description="Low complexity" evidence="5">
    <location>
        <begin position="638"/>
        <end position="661"/>
    </location>
</feature>
<accession>A0A2C5Y680</accession>
<feature type="compositionally biased region" description="Basic and acidic residues" evidence="5">
    <location>
        <begin position="602"/>
        <end position="611"/>
    </location>
</feature>
<dbReference type="GO" id="GO:0000156">
    <property type="term" value="F:phosphorelay response regulator activity"/>
    <property type="evidence" value="ECO:0007669"/>
    <property type="project" value="UniProtKB-ARBA"/>
</dbReference>
<feature type="region of interest" description="Disordered" evidence="5">
    <location>
        <begin position="104"/>
        <end position="125"/>
    </location>
</feature>
<dbReference type="InterPro" id="IPR011006">
    <property type="entry name" value="CheY-like_superfamily"/>
</dbReference>
<evidence type="ECO:0000256" key="1">
    <source>
        <dbReference type="ARBA" id="ARBA00022553"/>
    </source>
</evidence>
<evidence type="ECO:0000313" key="8">
    <source>
        <dbReference type="Proteomes" id="UP000226192"/>
    </source>
</evidence>
<dbReference type="SMART" id="SM00448">
    <property type="entry name" value="REC"/>
    <property type="match status" value="1"/>
</dbReference>
<evidence type="ECO:0000259" key="6">
    <source>
        <dbReference type="PROSITE" id="PS50110"/>
    </source>
</evidence>
<dbReference type="Pfam" id="PF00072">
    <property type="entry name" value="Response_reg"/>
    <property type="match status" value="1"/>
</dbReference>
<feature type="region of interest" description="Disordered" evidence="5">
    <location>
        <begin position="514"/>
        <end position="740"/>
    </location>
</feature>
<feature type="compositionally biased region" description="Low complexity" evidence="5">
    <location>
        <begin position="189"/>
        <end position="225"/>
    </location>
</feature>
<feature type="region of interest" description="Disordered" evidence="5">
    <location>
        <begin position="31"/>
        <end position="85"/>
    </location>
</feature>
<comment type="similarity">
    <text evidence="3">Belongs to the SSK1 family.</text>
</comment>
<protein>
    <recommendedName>
        <fullName evidence="6">Response regulatory domain-containing protein</fullName>
    </recommendedName>
</protein>
<feature type="compositionally biased region" description="Pro residues" evidence="5">
    <location>
        <begin position="169"/>
        <end position="188"/>
    </location>
</feature>
<feature type="compositionally biased region" description="Polar residues" evidence="5">
    <location>
        <begin position="628"/>
        <end position="637"/>
    </location>
</feature>
<feature type="modified residue" description="4-aspartylphosphate" evidence="4">
    <location>
        <position position="800"/>
    </location>
</feature>
<organism evidence="7 8">
    <name type="scientific">Ophiocordyceps australis</name>
    <dbReference type="NCBI Taxonomy" id="1399860"/>
    <lineage>
        <taxon>Eukaryota</taxon>
        <taxon>Fungi</taxon>
        <taxon>Dikarya</taxon>
        <taxon>Ascomycota</taxon>
        <taxon>Pezizomycotina</taxon>
        <taxon>Sordariomycetes</taxon>
        <taxon>Hypocreomycetidae</taxon>
        <taxon>Hypocreales</taxon>
        <taxon>Ophiocordycipitaceae</taxon>
        <taxon>Ophiocordyceps</taxon>
    </lineage>
</organism>
<feature type="compositionally biased region" description="Low complexity" evidence="5">
    <location>
        <begin position="723"/>
        <end position="740"/>
    </location>
</feature>
<keyword evidence="2" id="KW-0902">Two-component regulatory system</keyword>
<feature type="compositionally biased region" description="Low complexity" evidence="5">
    <location>
        <begin position="690"/>
        <end position="702"/>
    </location>
</feature>
<comment type="caution">
    <text evidence="7">The sequence shown here is derived from an EMBL/GenBank/DDBJ whole genome shotgun (WGS) entry which is preliminary data.</text>
</comment>
<feature type="compositionally biased region" description="Low complexity" evidence="5">
    <location>
        <begin position="287"/>
        <end position="304"/>
    </location>
</feature>
<dbReference type="InterPro" id="IPR001789">
    <property type="entry name" value="Sig_transdc_resp-reg_receiver"/>
</dbReference>
<keyword evidence="1 4" id="KW-0597">Phosphoprotein</keyword>
<dbReference type="SUPFAM" id="SSF52172">
    <property type="entry name" value="CheY-like"/>
    <property type="match status" value="1"/>
</dbReference>
<dbReference type="PANTHER" id="PTHR45339">
    <property type="entry name" value="HYBRID SIGNAL TRANSDUCTION HISTIDINE KINASE J"/>
    <property type="match status" value="1"/>
</dbReference>
<feature type="domain" description="Response regulatory" evidence="6">
    <location>
        <begin position="751"/>
        <end position="902"/>
    </location>
</feature>
<evidence type="ECO:0000256" key="4">
    <source>
        <dbReference type="PROSITE-ProRule" id="PRU00169"/>
    </source>
</evidence>
<dbReference type="Gene3D" id="3.40.50.2300">
    <property type="match status" value="1"/>
</dbReference>
<feature type="region of interest" description="Disordered" evidence="5">
    <location>
        <begin position="926"/>
        <end position="951"/>
    </location>
</feature>
<sequence length="951" mass="99761">MASDIASRLKARLGLRRRSASVNGVVAAGGDEEAAARRQHKQLATSSSTSFLRPRLTSRQQSRMSRASGRDAEGEAASTSASSVASPASLLAAAWGLVRGHEGEARIEGARDRDRGRGGGDGRDAGQVHQQVQLLLPPGAAGAPTAVRQPGELQTPLEGQAGGQAPTSQLPPPSPSSCPSPTSPPSPVPSSRLSPRQPCSCPAAPAAAPQTLGPSSLSPSGPAAATAPVAATDTAAAATNHLIAAPLQSPWHPLTQDSPPPPPVSHQSHASSQLRSIREYSFPPPAASSSKPSSATPSTASPVNAAHQDAPLIDDAASDSRHGTGPEHDLLSVLSSALVTPAASSTSGAAAIVPHPAPDADALRQQSIFTSRQTSLIKSLLNSIAAASSSDAAAISAAAATAAVDADTAWRDCPSDANMVARKIWVKRPHCSATTISINDDDLVDDVRDMILRKYSNSLGRTFDSPDLNIRINSRDYDKDRLLGPEEVMSRTLDHYYPGGQSVDDALVIDIPRRTPKPSPRAPLPPGTASYYLADDGRPSEAGEGYFPPVVTMPSPHPHAMHSAVSGAPPNGPFPHSIAVLGTGHIPPVPSPGGSTTGRPRAVRERSERPRIGRQHTSSPTILPGHPATSTAATANLSHASQHAASRVSRSRAQSTSSDQQPLPPPAKMPMAKSPGPGAEPTPAVQADAPAPRLSSPRPSNSRPKKPKKSSDYPQTVTGGNGVNRNTNGNNNNNNSNNSNNVLNGIVPPISVLIVEDNPINLKLLEAFVKRLKVRWQTAMNGRDAVKKWRTGGFHLVLMDIQLPVMNGLDATREIRRLERVNSIGVFSSTPSSGLPPEENGDLKAQDRLENHALFKSPVIIVALTASSLQSDRHDALAAGCNDFLTKPVNFVWLERKVMEWGCMQALIDFDGWRKWKDFSQVTDATDGGKKVAMGAKARTKQQRSSASSST</sequence>
<evidence type="ECO:0000256" key="2">
    <source>
        <dbReference type="ARBA" id="ARBA00023012"/>
    </source>
</evidence>
<keyword evidence="8" id="KW-1185">Reference proteome</keyword>
<feature type="compositionally biased region" description="Pro residues" evidence="5">
    <location>
        <begin position="517"/>
        <end position="526"/>
    </location>
</feature>
<dbReference type="PROSITE" id="PS50110">
    <property type="entry name" value="RESPONSE_REGULATORY"/>
    <property type="match status" value="1"/>
</dbReference>
<feature type="compositionally biased region" description="Polar residues" evidence="5">
    <location>
        <begin position="42"/>
        <end position="65"/>
    </location>
</feature>
<feature type="compositionally biased region" description="Low complexity" evidence="5">
    <location>
        <begin position="76"/>
        <end position="85"/>
    </location>
</feature>
<dbReference type="PANTHER" id="PTHR45339:SF1">
    <property type="entry name" value="HYBRID SIGNAL TRANSDUCTION HISTIDINE KINASE J"/>
    <property type="match status" value="1"/>
</dbReference>
<dbReference type="EMBL" id="NJET01000034">
    <property type="protein sequence ID" value="PHH64207.1"/>
    <property type="molecule type" value="Genomic_DNA"/>
</dbReference>
<reference evidence="7 8" key="1">
    <citation type="submission" date="2017-06" db="EMBL/GenBank/DDBJ databases">
        <title>Ant-infecting Ophiocordyceps genomes reveal a high diversity of potential behavioral manipulation genes and a possible major role for enterotoxins.</title>
        <authorList>
            <person name="De Bekker C."/>
            <person name="Evans H.C."/>
            <person name="Brachmann A."/>
            <person name="Hughes D.P."/>
        </authorList>
    </citation>
    <scope>NUCLEOTIDE SEQUENCE [LARGE SCALE GENOMIC DNA]</scope>
    <source>
        <strain evidence="7 8">Map64</strain>
    </source>
</reference>
<gene>
    <name evidence="7" type="ORF">CDD81_4821</name>
</gene>
<dbReference type="CDD" id="cd17546">
    <property type="entry name" value="REC_hyHK_CKI1_RcsC-like"/>
    <property type="match status" value="1"/>
</dbReference>
<dbReference type="OrthoDB" id="21225at2759"/>
<feature type="region of interest" description="Disordered" evidence="5">
    <location>
        <begin position="249"/>
        <end position="304"/>
    </location>
</feature>
<dbReference type="STRING" id="1399860.A0A2C5Y680"/>
<name>A0A2C5Y680_9HYPO</name>
<evidence type="ECO:0000313" key="7">
    <source>
        <dbReference type="EMBL" id="PHH64207.1"/>
    </source>
</evidence>
<evidence type="ECO:0000256" key="5">
    <source>
        <dbReference type="SAM" id="MobiDB-lite"/>
    </source>
</evidence>